<dbReference type="STRING" id="927664.SAMN05421780_1237"/>
<accession>A0A1I1NXH4</accession>
<protein>
    <submittedName>
        <fullName evidence="1">Uncharacterized protein</fullName>
    </submittedName>
</protein>
<dbReference type="EMBL" id="FOLE01000023">
    <property type="protein sequence ID" value="SFD02155.1"/>
    <property type="molecule type" value="Genomic_DNA"/>
</dbReference>
<dbReference type="Proteomes" id="UP000199514">
    <property type="component" value="Unassembled WGS sequence"/>
</dbReference>
<evidence type="ECO:0000313" key="2">
    <source>
        <dbReference type="Proteomes" id="UP000199514"/>
    </source>
</evidence>
<dbReference type="AlphaFoldDB" id="A0A1I1NXH4"/>
<gene>
    <name evidence="1" type="ORF">SAMN05421780_1237</name>
</gene>
<evidence type="ECO:0000313" key="1">
    <source>
        <dbReference type="EMBL" id="SFD02155.1"/>
    </source>
</evidence>
<proteinExistence type="predicted"/>
<reference evidence="1 2" key="1">
    <citation type="submission" date="2016-10" db="EMBL/GenBank/DDBJ databases">
        <authorList>
            <person name="de Groot N.N."/>
        </authorList>
    </citation>
    <scope>NUCLEOTIDE SEQUENCE [LARGE SCALE GENOMIC DNA]</scope>
    <source>
        <strain evidence="1 2">DSM 6793</strain>
    </source>
</reference>
<sequence>MLMKKLFQILILFAHDSHVSHSVWRDLNVDLKMKEVICFLK</sequence>
<keyword evidence="2" id="KW-1185">Reference proteome</keyword>
<name>A0A1I1NXH4_9BACT</name>
<organism evidence="1 2">
    <name type="scientific">Flexibacter flexilis DSM 6793</name>
    <dbReference type="NCBI Taxonomy" id="927664"/>
    <lineage>
        <taxon>Bacteria</taxon>
        <taxon>Pseudomonadati</taxon>
        <taxon>Bacteroidota</taxon>
        <taxon>Cytophagia</taxon>
        <taxon>Cytophagales</taxon>
        <taxon>Flexibacteraceae</taxon>
        <taxon>Flexibacter</taxon>
    </lineage>
</organism>